<keyword evidence="1" id="KW-0732">Signal</keyword>
<keyword evidence="4" id="KW-1185">Reference proteome</keyword>
<organism evidence="3 4">
    <name type="scientific">Flavobacterium jumunjinense</name>
    <dbReference type="NCBI Taxonomy" id="998845"/>
    <lineage>
        <taxon>Bacteria</taxon>
        <taxon>Pseudomonadati</taxon>
        <taxon>Bacteroidota</taxon>
        <taxon>Flavobacteriia</taxon>
        <taxon>Flavobacteriales</taxon>
        <taxon>Flavobacteriaceae</taxon>
        <taxon>Flavobacterium</taxon>
    </lineage>
</organism>
<dbReference type="NCBIfam" id="TIGR04183">
    <property type="entry name" value="Por_Secre_tail"/>
    <property type="match status" value="1"/>
</dbReference>
<dbReference type="InterPro" id="IPR014755">
    <property type="entry name" value="Cu-Rt/internalin_Ig-like"/>
</dbReference>
<comment type="caution">
    <text evidence="3">The sequence shown here is derived from an EMBL/GenBank/DDBJ whole genome shotgun (WGS) entry which is preliminary data.</text>
</comment>
<name>A0ABV5GLE1_9FLAO</name>
<evidence type="ECO:0000256" key="1">
    <source>
        <dbReference type="ARBA" id="ARBA00022729"/>
    </source>
</evidence>
<dbReference type="Gene3D" id="2.60.120.260">
    <property type="entry name" value="Galactose-binding domain-like"/>
    <property type="match status" value="1"/>
</dbReference>
<accession>A0ABV5GLE1</accession>
<gene>
    <name evidence="3" type="ORF">ACFFVF_06665</name>
</gene>
<protein>
    <submittedName>
        <fullName evidence="3">T9SS type A sorting domain-containing protein</fullName>
    </submittedName>
</protein>
<dbReference type="Gene3D" id="2.60.40.1220">
    <property type="match status" value="1"/>
</dbReference>
<proteinExistence type="predicted"/>
<dbReference type="Pfam" id="PF18962">
    <property type="entry name" value="Por_Secre_tail"/>
    <property type="match status" value="1"/>
</dbReference>
<dbReference type="Proteomes" id="UP001589607">
    <property type="component" value="Unassembled WGS sequence"/>
</dbReference>
<dbReference type="InterPro" id="IPR026444">
    <property type="entry name" value="Secre_tail"/>
</dbReference>
<evidence type="ECO:0000313" key="3">
    <source>
        <dbReference type="EMBL" id="MFB9096191.1"/>
    </source>
</evidence>
<sequence length="1083" mass="119626">MRKLIYINILFYLVFNSIFAQDKAIVEPTFSPNGYFEKVFDNYENSYQLKDLLVGAKTKVGQETTSSELITCDSGFFDLYFETGSGMEDETNSSHNARRAVVCKVFKDISNFINSPLKNNGNTTKVKIWIRNISNINGVPSNAAGLATSFYTMISNTTIGGIIDNEIWKTIQSGKDSYKFTALPIRSTTESINGPINFYHGLVALRFDGINWNIDLNSNAQNQQQDLYTVVLHEVTHALGFNSLLNTNGTSLLGNSYKYFSRYDTFLKDHTQNYSLITNDNMCGSMYNYSFNTNLSNTVFSPNTLDCNNPNTNCNTSIFFSGINTTPVYTPNCFRPSSSLSHFEDLCTSPSHAANSYFVMSKSSSTGSNSYYTKRYLKPEERNALIDIGYSLNLVYGDNSTVQNSYYDYGGTIDNGNNVVGFNDGITEDGIYNYIVYTNEFISINNILANDYNAIGFECLEVINDASATIFPTFGDSSTSVSFKSLNSGLRLLRYIPINSEGEKGNITYIYVYIYDNNECATNTPNDLVKNGKFNQYSSTPNNLGQIARACGWQNISIATYSTSPDYFNALALPQTGVSIPCNKLGYEDDIQNTEKAYAGMLIIEKSGLGNQFETIKTKLDTPLQANTTYQLSFDVSLAENVSTNVVKFQAFLSNTNIVMNDEGSIPIPLNQLNMLFTNPTFTTVTNGWERISFIIPSRPVAGEEYLYLGGLYNVDFLRKPPVSLVNNCNGYNFNGPGFSANGWSYYYIDNVSLIVKDEVELDLPNELCTNEILHNLDNFVILNPFNGTFSGNGVGYNNGVFSFNSSIAGLGNHTITFTYQLNGTTYTLTDIINVTNTNAISPLFDNIQPICSGENIDPLPTTSLNGITGSWSPSLNNTISTTYLFTPFANQCATSSTLTIEVLPANDPSCNSNPCLPNLTLSTIENNSTIIYKRANWIEANASYVVDVNKNVTMKAGDYIVFNTDSHLKAGSEVTALIEVCTPTSKNSNIETIEKVILEEAILNESIVLFPNPTSDRLTIASDNVAMNSVIITAMDGKIIYTNNSVNNSKLELNTSSFQAGVYIVNITTKNGTGFIKKLVKN</sequence>
<evidence type="ECO:0000259" key="2">
    <source>
        <dbReference type="Pfam" id="PF18962"/>
    </source>
</evidence>
<dbReference type="RefSeq" id="WP_236458318.1">
    <property type="nucleotide sequence ID" value="NZ_CBCSGE010000009.1"/>
</dbReference>
<dbReference type="EMBL" id="JBHMEY010000014">
    <property type="protein sequence ID" value="MFB9096191.1"/>
    <property type="molecule type" value="Genomic_DNA"/>
</dbReference>
<evidence type="ECO:0000313" key="4">
    <source>
        <dbReference type="Proteomes" id="UP001589607"/>
    </source>
</evidence>
<feature type="domain" description="Secretion system C-terminal sorting" evidence="2">
    <location>
        <begin position="1010"/>
        <end position="1081"/>
    </location>
</feature>
<reference evidence="3 4" key="1">
    <citation type="submission" date="2024-09" db="EMBL/GenBank/DDBJ databases">
        <authorList>
            <person name="Sun Q."/>
            <person name="Mori K."/>
        </authorList>
    </citation>
    <scope>NUCLEOTIDE SEQUENCE [LARGE SCALE GENOMIC DNA]</scope>
    <source>
        <strain evidence="3 4">CECT 7955</strain>
    </source>
</reference>